<dbReference type="OrthoDB" id="3706878at2"/>
<keyword evidence="2" id="KW-1185">Reference proteome</keyword>
<dbReference type="KEGG" id="ahg:AHOG_17140"/>
<name>A0A221W5Q5_9PSEU</name>
<dbReference type="EMBL" id="CP022521">
    <property type="protein sequence ID" value="ASO21053.1"/>
    <property type="molecule type" value="Genomic_DNA"/>
</dbReference>
<dbReference type="RefSeq" id="WP_093942290.1">
    <property type="nucleotide sequence ID" value="NZ_CP022521.1"/>
</dbReference>
<evidence type="ECO:0000313" key="1">
    <source>
        <dbReference type="EMBL" id="ASO21053.1"/>
    </source>
</evidence>
<organism evidence="1 2">
    <name type="scientific">Actinoalloteichus hoggarensis</name>
    <dbReference type="NCBI Taxonomy" id="1470176"/>
    <lineage>
        <taxon>Bacteria</taxon>
        <taxon>Bacillati</taxon>
        <taxon>Actinomycetota</taxon>
        <taxon>Actinomycetes</taxon>
        <taxon>Pseudonocardiales</taxon>
        <taxon>Pseudonocardiaceae</taxon>
        <taxon>Actinoalloteichus</taxon>
    </lineage>
</organism>
<proteinExistence type="predicted"/>
<dbReference type="Proteomes" id="UP000204221">
    <property type="component" value="Chromosome"/>
</dbReference>
<accession>A0A221W5Q5</accession>
<reference evidence="1 2" key="1">
    <citation type="submission" date="2017-07" db="EMBL/GenBank/DDBJ databases">
        <title>Complete genome sequence of Actinoalloteichus hoggarensis DSM 45943, type strain of Actinoalloteichus hoggarensis.</title>
        <authorList>
            <person name="Ruckert C."/>
            <person name="Nouioui I."/>
            <person name="Willmese J."/>
            <person name="van Wezel G."/>
            <person name="Klenk H.-P."/>
            <person name="Kalinowski J."/>
            <person name="Zotchev S.B."/>
        </authorList>
    </citation>
    <scope>NUCLEOTIDE SEQUENCE [LARGE SCALE GENOMIC DNA]</scope>
    <source>
        <strain evidence="1 2">DSM 45943</strain>
    </source>
</reference>
<gene>
    <name evidence="1" type="ORF">AHOG_17140</name>
</gene>
<sequence>MTTDTHRHLTPDAADIDDCAHCTPDGWCHYHRGYLRGWVDGTAHMTRRFGRCGDCFGGGLDPVEGLEPCLCESCCGTGRTAQ</sequence>
<protein>
    <submittedName>
        <fullName evidence="1">Uncharacterized protein</fullName>
    </submittedName>
</protein>
<dbReference type="AlphaFoldDB" id="A0A221W5Q5"/>
<evidence type="ECO:0000313" key="2">
    <source>
        <dbReference type="Proteomes" id="UP000204221"/>
    </source>
</evidence>